<evidence type="ECO:0000313" key="2">
    <source>
        <dbReference type="EMBL" id="CZT52341.1"/>
    </source>
</evidence>
<organism evidence="2 3">
    <name type="scientific">Rhynchosporium secalis</name>
    <name type="common">Barley scald fungus</name>
    <dbReference type="NCBI Taxonomy" id="38038"/>
    <lineage>
        <taxon>Eukaryota</taxon>
        <taxon>Fungi</taxon>
        <taxon>Dikarya</taxon>
        <taxon>Ascomycota</taxon>
        <taxon>Pezizomycotina</taxon>
        <taxon>Leotiomycetes</taxon>
        <taxon>Helotiales</taxon>
        <taxon>Ploettnerulaceae</taxon>
        <taxon>Rhynchosporium</taxon>
    </lineage>
</organism>
<dbReference type="InterPro" id="IPR010730">
    <property type="entry name" value="HET"/>
</dbReference>
<gene>
    <name evidence="2" type="ORF">RSE6_13657</name>
</gene>
<dbReference type="Pfam" id="PF06985">
    <property type="entry name" value="HET"/>
    <property type="match status" value="1"/>
</dbReference>
<sequence length="651" mass="73860">MADRLSCMSASGSVYRELDGPRREIRLLAIHPSRDPAAQVQCSLEVVSLDDDPVFEALSYAWGDATMNHEILVNCGVFHTTGSAGSALQALRSQDNRRVLWIDAICINQSNLIERSDQVKLMGSIYGTANTAKTVRVWLGIEELEDIGVLDVFKALTSLQGASDTFKSVTEPNEHILAKMCHFLGRSWWQRFWVVQEVALGQHIVFQLGVESVEFHELLLAHRICTAYFGGKYSTNSYSRAIRIFMTAFDNIEVLDLVHHICVVNKISMDPRMERYAIMLWTAIANILRVRKTTDDRDRMYALFGLLPPGFVRRTKMNSSYSSTPEQIFIDVTYHIISSSKSLMMFNYLDGPKITLVSRSHSGLPSWVPDWRTDPASELEGSTFRVERDVIFSASGDSAFFLKRLSSDTLCLQGIFIDIVSQCFRSESRCQNDSHENYSYRLWREKWASFRNLPLNKAMSQSYLPGMSADAAFRKTVLLDCEPNLGAGKGHKRLTAEGSEEMFRVHELFMQSETEHNSDAQNFSGAELRRLSYMKDCVRDRSFVITTSGLMGMAQVSLEPGDHIFSVAGNSHPVILRPSEFYADTWLAVGECHITGLMYGEIMPHKKHFSDLQQNLYARSEVQNIKGGRRNPRWEEVSAKPDDPWEWLLVE</sequence>
<dbReference type="AlphaFoldDB" id="A0A1E1MTD1"/>
<dbReference type="InterPro" id="IPR052895">
    <property type="entry name" value="HetReg/Transcr_Mod"/>
</dbReference>
<accession>A0A1E1MTD1</accession>
<keyword evidence="3" id="KW-1185">Reference proteome</keyword>
<dbReference type="PANTHER" id="PTHR24148">
    <property type="entry name" value="ANKYRIN REPEAT DOMAIN-CONTAINING PROTEIN 39 HOMOLOG-RELATED"/>
    <property type="match status" value="1"/>
</dbReference>
<protein>
    <recommendedName>
        <fullName evidence="1">Heterokaryon incompatibility domain-containing protein</fullName>
    </recommendedName>
</protein>
<dbReference type="PANTHER" id="PTHR24148:SF73">
    <property type="entry name" value="HET DOMAIN PROTEIN (AFU_ORTHOLOGUE AFUA_8G01020)"/>
    <property type="match status" value="1"/>
</dbReference>
<dbReference type="Proteomes" id="UP000177625">
    <property type="component" value="Unassembled WGS sequence"/>
</dbReference>
<proteinExistence type="predicted"/>
<feature type="domain" description="Heterokaryon incompatibility" evidence="1">
    <location>
        <begin position="55"/>
        <end position="197"/>
    </location>
</feature>
<evidence type="ECO:0000313" key="3">
    <source>
        <dbReference type="Proteomes" id="UP000177625"/>
    </source>
</evidence>
<evidence type="ECO:0000259" key="1">
    <source>
        <dbReference type="Pfam" id="PF06985"/>
    </source>
</evidence>
<dbReference type="Pfam" id="PF26639">
    <property type="entry name" value="Het-6_barrel"/>
    <property type="match status" value="1"/>
</dbReference>
<reference evidence="3" key="1">
    <citation type="submission" date="2016-03" db="EMBL/GenBank/DDBJ databases">
        <authorList>
            <person name="Guldener U."/>
        </authorList>
    </citation>
    <scope>NUCLEOTIDE SEQUENCE [LARGE SCALE GENOMIC DNA]</scope>
</reference>
<dbReference type="EMBL" id="FJVC01000583">
    <property type="protein sequence ID" value="CZT52341.1"/>
    <property type="molecule type" value="Genomic_DNA"/>
</dbReference>
<name>A0A1E1MTD1_RHYSE</name>